<sequence>MGDMLAFVPPQDRAQLCAYGIRSEPGGAESVTMFDWPTPEPIKIVRQYLAAMNARDAEQVEALLDERIRFVDSRGEWIEGRENVATATRRFFDLEPDYKLHDMKIVMHQGDVLLKGRASAREERLAHDTLWRARTRRGKLVHWQSYGEDSPALARILMPEAVQGIEPN</sequence>
<dbReference type="Proteomes" id="UP000293623">
    <property type="component" value="Unassembled WGS sequence"/>
</dbReference>
<comment type="caution">
    <text evidence="2">The sequence shown here is derived from an EMBL/GenBank/DDBJ whole genome shotgun (WGS) entry which is preliminary data.</text>
</comment>
<dbReference type="InterPro" id="IPR032710">
    <property type="entry name" value="NTF2-like_dom_sf"/>
</dbReference>
<feature type="domain" description="SnoaL-like" evidence="1">
    <location>
        <begin position="45"/>
        <end position="141"/>
    </location>
</feature>
<protein>
    <submittedName>
        <fullName evidence="2">Nuclear transport factor 2 family protein</fullName>
    </submittedName>
</protein>
<evidence type="ECO:0000313" key="2">
    <source>
        <dbReference type="EMBL" id="RXZ65651.1"/>
    </source>
</evidence>
<dbReference type="Gene3D" id="3.10.450.50">
    <property type="match status" value="1"/>
</dbReference>
<keyword evidence="3" id="KW-1185">Reference proteome</keyword>
<dbReference type="EMBL" id="SDPV01000001">
    <property type="protein sequence ID" value="RXZ65651.1"/>
    <property type="molecule type" value="Genomic_DNA"/>
</dbReference>
<proteinExistence type="predicted"/>
<dbReference type="SUPFAM" id="SSF54427">
    <property type="entry name" value="NTF2-like"/>
    <property type="match status" value="1"/>
</dbReference>
<dbReference type="OrthoDB" id="7425019at2"/>
<dbReference type="InterPro" id="IPR037401">
    <property type="entry name" value="SnoaL-like"/>
</dbReference>
<reference evidence="2 3" key="1">
    <citation type="submission" date="2019-01" db="EMBL/GenBank/DDBJ databases">
        <title>Altererythrobacter rhizovicinus sp. nov., isolated from the rhizosphere soil of Haloxylon ammodendron.</title>
        <authorList>
            <person name="Li H.-P."/>
            <person name="Gou J.-Y."/>
            <person name="Yao D."/>
            <person name="Han Q.-Q."/>
            <person name="Shao K.-Z."/>
            <person name="Zhao Q."/>
            <person name="Zhang J.-L."/>
        </authorList>
    </citation>
    <scope>NUCLEOTIDE SEQUENCE [LARGE SCALE GENOMIC DNA]</scope>
    <source>
        <strain evidence="2 3">AY-3R</strain>
    </source>
</reference>
<evidence type="ECO:0000313" key="3">
    <source>
        <dbReference type="Proteomes" id="UP000293623"/>
    </source>
</evidence>
<accession>A0A4Q2KQS0</accession>
<dbReference type="RefSeq" id="WP_129523134.1">
    <property type="nucleotide sequence ID" value="NZ_SDPV01000001.1"/>
</dbReference>
<dbReference type="AlphaFoldDB" id="A0A4Q2KQS0"/>
<organism evidence="2 3">
    <name type="scientific">Pelagerythrobacter rhizovicinus</name>
    <dbReference type="NCBI Taxonomy" id="2268576"/>
    <lineage>
        <taxon>Bacteria</taxon>
        <taxon>Pseudomonadati</taxon>
        <taxon>Pseudomonadota</taxon>
        <taxon>Alphaproteobacteria</taxon>
        <taxon>Sphingomonadales</taxon>
        <taxon>Erythrobacteraceae</taxon>
        <taxon>Pelagerythrobacter</taxon>
    </lineage>
</organism>
<dbReference type="Pfam" id="PF12680">
    <property type="entry name" value="SnoaL_2"/>
    <property type="match status" value="1"/>
</dbReference>
<name>A0A4Q2KQS0_9SPHN</name>
<gene>
    <name evidence="2" type="ORF">ETX26_02615</name>
</gene>
<evidence type="ECO:0000259" key="1">
    <source>
        <dbReference type="Pfam" id="PF12680"/>
    </source>
</evidence>